<evidence type="ECO:0000256" key="11">
    <source>
        <dbReference type="ARBA" id="ARBA00066349"/>
    </source>
</evidence>
<comment type="cofactor">
    <cofactor evidence="1">
        <name>pyridoxal 5'-phosphate</name>
        <dbReference type="ChEBI" id="CHEBI:597326"/>
    </cofactor>
</comment>
<comment type="catalytic activity">
    <reaction evidence="9">
        <text>D-serine = pyruvate + NH4(+)</text>
        <dbReference type="Rhea" id="RHEA:13977"/>
        <dbReference type="ChEBI" id="CHEBI:15361"/>
        <dbReference type="ChEBI" id="CHEBI:28938"/>
        <dbReference type="ChEBI" id="CHEBI:35247"/>
        <dbReference type="EC" id="4.3.1.18"/>
    </reaction>
    <physiologicalReaction direction="left-to-right" evidence="9">
        <dbReference type="Rhea" id="RHEA:13978"/>
    </physiologicalReaction>
</comment>
<dbReference type="PANTHER" id="PTHR28004:SF2">
    <property type="entry name" value="D-SERINE DEHYDRATASE"/>
    <property type="match status" value="1"/>
</dbReference>
<evidence type="ECO:0000256" key="13">
    <source>
        <dbReference type="ARBA" id="ARBA00075219"/>
    </source>
</evidence>
<comment type="similarity">
    <text evidence="3">Belongs to the DSD1 family.</text>
</comment>
<dbReference type="PANTHER" id="PTHR28004">
    <property type="entry name" value="ZGC:162816-RELATED"/>
    <property type="match status" value="1"/>
</dbReference>
<evidence type="ECO:0000256" key="3">
    <source>
        <dbReference type="ARBA" id="ARBA00005323"/>
    </source>
</evidence>
<protein>
    <recommendedName>
        <fullName evidence="12">D-serine dehydratase</fullName>
        <ecNumber evidence="11">4.3.1.18</ecNumber>
    </recommendedName>
    <alternativeName>
        <fullName evidence="13">D-serine deaminase</fullName>
    </alternativeName>
</protein>
<evidence type="ECO:0000256" key="12">
    <source>
        <dbReference type="ARBA" id="ARBA00069616"/>
    </source>
</evidence>
<dbReference type="EMBL" id="LN891050">
    <property type="protein sequence ID" value="CUS10319.1"/>
    <property type="molecule type" value="Genomic_DNA"/>
</dbReference>
<evidence type="ECO:0000256" key="4">
    <source>
        <dbReference type="ARBA" id="ARBA00022575"/>
    </source>
</evidence>
<dbReference type="InterPro" id="IPR051466">
    <property type="entry name" value="D-amino_acid_metab_enzyme"/>
</dbReference>
<keyword evidence="7" id="KW-0663">Pyridoxal phosphate</keyword>
<dbReference type="Gene3D" id="2.40.37.20">
    <property type="entry name" value="D-serine dehydratase-like domain"/>
    <property type="match status" value="1"/>
</dbReference>
<dbReference type="InterPro" id="IPR042208">
    <property type="entry name" value="D-ser_dehydrat-like_sf"/>
</dbReference>
<keyword evidence="6" id="KW-0862">Zinc</keyword>
<evidence type="ECO:0000256" key="8">
    <source>
        <dbReference type="ARBA" id="ARBA00023239"/>
    </source>
</evidence>
<comment type="function">
    <text evidence="10">Catalyzes the conversion of D-serine to pyruvate and ammonia. May play a role in D-serine detoxification.</text>
</comment>
<reference evidence="15" key="1">
    <citation type="submission" date="2015-10" db="EMBL/GenBank/DDBJ databases">
        <authorList>
            <person name="Regsiter A."/>
            <person name="william w."/>
        </authorList>
    </citation>
    <scope>NUCLEOTIDE SEQUENCE</scope>
    <source>
        <strain evidence="15">Montdore</strain>
    </source>
</reference>
<evidence type="ECO:0000256" key="10">
    <source>
        <dbReference type="ARBA" id="ARBA00055764"/>
    </source>
</evidence>
<keyword evidence="5" id="KW-0479">Metal-binding</keyword>
<dbReference type="GO" id="GO:0008721">
    <property type="term" value="F:D-serine ammonia-lyase activity"/>
    <property type="evidence" value="ECO:0007669"/>
    <property type="project" value="UniProtKB-EC"/>
</dbReference>
<dbReference type="GO" id="GO:0046872">
    <property type="term" value="F:metal ion binding"/>
    <property type="evidence" value="ECO:0007669"/>
    <property type="project" value="UniProtKB-KW"/>
</dbReference>
<feature type="domain" description="D-serine dehydratase-like" evidence="14">
    <location>
        <begin position="303"/>
        <end position="418"/>
    </location>
</feature>
<dbReference type="SUPFAM" id="SSF51419">
    <property type="entry name" value="PLP-binding barrel"/>
    <property type="match status" value="1"/>
</dbReference>
<evidence type="ECO:0000259" key="14">
    <source>
        <dbReference type="SMART" id="SM01119"/>
    </source>
</evidence>
<gene>
    <name evidence="15" type="ORF">GSTUAT00005576001</name>
</gene>
<evidence type="ECO:0000256" key="6">
    <source>
        <dbReference type="ARBA" id="ARBA00022833"/>
    </source>
</evidence>
<dbReference type="GO" id="GO:0009636">
    <property type="term" value="P:response to toxic substance"/>
    <property type="evidence" value="ECO:0007669"/>
    <property type="project" value="UniProtKB-KW"/>
</dbReference>
<dbReference type="EC" id="4.3.1.18" evidence="11"/>
<evidence type="ECO:0000256" key="1">
    <source>
        <dbReference type="ARBA" id="ARBA00001933"/>
    </source>
</evidence>
<dbReference type="Gene3D" id="3.20.20.10">
    <property type="entry name" value="Alanine racemase"/>
    <property type="match status" value="1"/>
</dbReference>
<evidence type="ECO:0000256" key="5">
    <source>
        <dbReference type="ARBA" id="ARBA00022723"/>
    </source>
</evidence>
<evidence type="ECO:0000256" key="9">
    <source>
        <dbReference type="ARBA" id="ARBA00051198"/>
    </source>
</evidence>
<dbReference type="Proteomes" id="UP001412239">
    <property type="component" value="Unassembled WGS sequence"/>
</dbReference>
<accession>A0A292PRZ2</accession>
<sequence>MAEYIGQKIHKLPTPSAVISRPVLEKNCSRVLQAVDALSVGFRPHVKTHKTVEVSRLQLGHKARGGKVVVSTVKEAEGLGPLIVEGVIKDAHAKILYGIPIPASSIHRLQGLEESYPGLEISVLVDHPAQVRALKTAGAHWSVYVKLDMGTRRAGIEHDSPAFGKLLECIKESSIGLVGFYCHAGHSYSVSDSDGALDLLRKEVDVAVYAAGKAEAQGISPPQCTGWTLSVGATPTIISTAGAGIPGQVQPKLQRMISFFSGLREKGMHVEFHAGVYTMLDLQQLSTHASTTAPDGLTTSDLALTILAEVVSLYPHRGTGGGNEALINVGTVGLGREPGRAHPGWGTVSDWRAENEAEFEHELEGAGWVVGRISQEHGILTEVPYGNVGSVRLGSKVRIWPQHACIAGSGHERYFVVDEEEVVVGVWARWRGW</sequence>
<dbReference type="Pfam" id="PF01168">
    <property type="entry name" value="Ala_racemase_N"/>
    <property type="match status" value="1"/>
</dbReference>
<dbReference type="Pfam" id="PF14031">
    <property type="entry name" value="D-ser_dehydrat"/>
    <property type="match status" value="1"/>
</dbReference>
<dbReference type="InterPro" id="IPR026956">
    <property type="entry name" value="D-ser_dehydrat-like_dom"/>
</dbReference>
<dbReference type="InterPro" id="IPR001608">
    <property type="entry name" value="Ala_racemase_N"/>
</dbReference>
<organism evidence="15 16">
    <name type="scientific">Tuber aestivum</name>
    <name type="common">summer truffle</name>
    <dbReference type="NCBI Taxonomy" id="59557"/>
    <lineage>
        <taxon>Eukaryota</taxon>
        <taxon>Fungi</taxon>
        <taxon>Dikarya</taxon>
        <taxon>Ascomycota</taxon>
        <taxon>Pezizomycotina</taxon>
        <taxon>Pezizomycetes</taxon>
        <taxon>Pezizales</taxon>
        <taxon>Tuberaceae</taxon>
        <taxon>Tuber</taxon>
    </lineage>
</organism>
<comment type="cofactor">
    <cofactor evidence="2">
        <name>Zn(2+)</name>
        <dbReference type="ChEBI" id="CHEBI:29105"/>
    </cofactor>
</comment>
<dbReference type="InterPro" id="IPR029066">
    <property type="entry name" value="PLP-binding_barrel"/>
</dbReference>
<name>A0A292PRZ2_9PEZI</name>
<evidence type="ECO:0000313" key="16">
    <source>
        <dbReference type="Proteomes" id="UP001412239"/>
    </source>
</evidence>
<proteinExistence type="inferred from homology"/>
<evidence type="ECO:0000256" key="2">
    <source>
        <dbReference type="ARBA" id="ARBA00001947"/>
    </source>
</evidence>
<keyword evidence="4" id="KW-0216">Detoxification</keyword>
<dbReference type="FunFam" id="3.20.20.10:FF:000016">
    <property type="entry name" value="D-serine dehydratase"/>
    <property type="match status" value="1"/>
</dbReference>
<evidence type="ECO:0000313" key="15">
    <source>
        <dbReference type="EMBL" id="CUS10319.1"/>
    </source>
</evidence>
<keyword evidence="16" id="KW-1185">Reference proteome</keyword>
<dbReference type="AlphaFoldDB" id="A0A292PRZ2"/>
<dbReference type="GO" id="GO:0036088">
    <property type="term" value="P:D-serine catabolic process"/>
    <property type="evidence" value="ECO:0007669"/>
    <property type="project" value="TreeGrafter"/>
</dbReference>
<evidence type="ECO:0000256" key="7">
    <source>
        <dbReference type="ARBA" id="ARBA00022898"/>
    </source>
</evidence>
<keyword evidence="8" id="KW-0456">Lyase</keyword>
<dbReference type="SMART" id="SM01119">
    <property type="entry name" value="D-ser_dehydrat"/>
    <property type="match status" value="1"/>
</dbReference>